<protein>
    <recommendedName>
        <fullName evidence="4">ZP domain-containing protein</fullName>
    </recommendedName>
</protein>
<feature type="compositionally biased region" description="Acidic residues" evidence="2">
    <location>
        <begin position="512"/>
        <end position="533"/>
    </location>
</feature>
<keyword evidence="3" id="KW-0732">Signal</keyword>
<dbReference type="InterPro" id="IPR042235">
    <property type="entry name" value="ZP-C_dom"/>
</dbReference>
<dbReference type="SMART" id="SM00241">
    <property type="entry name" value="ZP"/>
    <property type="match status" value="1"/>
</dbReference>
<proteinExistence type="predicted"/>
<reference evidence="5" key="1">
    <citation type="journal article" date="2023" name="Science">
        <title>Genome structures resolve the early diversification of teleost fishes.</title>
        <authorList>
            <person name="Parey E."/>
            <person name="Louis A."/>
            <person name="Montfort J."/>
            <person name="Bouchez O."/>
            <person name="Roques C."/>
            <person name="Iampietro C."/>
            <person name="Lluch J."/>
            <person name="Castinel A."/>
            <person name="Donnadieu C."/>
            <person name="Desvignes T."/>
            <person name="Floi Bucao C."/>
            <person name="Jouanno E."/>
            <person name="Wen M."/>
            <person name="Mejri S."/>
            <person name="Dirks R."/>
            <person name="Jansen H."/>
            <person name="Henkel C."/>
            <person name="Chen W.J."/>
            <person name="Zahm M."/>
            <person name="Cabau C."/>
            <person name="Klopp C."/>
            <person name="Thompson A.W."/>
            <person name="Robinson-Rechavi M."/>
            <person name="Braasch I."/>
            <person name="Lecointre G."/>
            <person name="Bobe J."/>
            <person name="Postlethwait J.H."/>
            <person name="Berthelot C."/>
            <person name="Roest Crollius H."/>
            <person name="Guiguen Y."/>
        </authorList>
    </citation>
    <scope>NUCLEOTIDE SEQUENCE</scope>
    <source>
        <strain evidence="5">Concon-B</strain>
    </source>
</reference>
<evidence type="ECO:0000259" key="4">
    <source>
        <dbReference type="PROSITE" id="PS51034"/>
    </source>
</evidence>
<dbReference type="GO" id="GO:2000344">
    <property type="term" value="P:positive regulation of acrosome reaction"/>
    <property type="evidence" value="ECO:0007669"/>
    <property type="project" value="TreeGrafter"/>
</dbReference>
<dbReference type="InterPro" id="IPR001507">
    <property type="entry name" value="ZP_dom"/>
</dbReference>
<dbReference type="AlphaFoldDB" id="A0A9Q1I883"/>
<accession>A0A9Q1I883</accession>
<evidence type="ECO:0000256" key="1">
    <source>
        <dbReference type="ARBA" id="ARBA00023157"/>
    </source>
</evidence>
<dbReference type="GO" id="GO:0035803">
    <property type="term" value="P:egg coat formation"/>
    <property type="evidence" value="ECO:0007669"/>
    <property type="project" value="TreeGrafter"/>
</dbReference>
<evidence type="ECO:0000256" key="3">
    <source>
        <dbReference type="SAM" id="SignalP"/>
    </source>
</evidence>
<feature type="region of interest" description="Disordered" evidence="2">
    <location>
        <begin position="419"/>
        <end position="552"/>
    </location>
</feature>
<name>A0A9Q1I883_CONCO</name>
<feature type="chain" id="PRO_5040274658" description="ZP domain-containing protein" evidence="3">
    <location>
        <begin position="21"/>
        <end position="552"/>
    </location>
</feature>
<feature type="signal peptide" evidence="3">
    <location>
        <begin position="1"/>
        <end position="20"/>
    </location>
</feature>
<dbReference type="OrthoDB" id="8956379at2759"/>
<keyword evidence="1" id="KW-1015">Disulfide bond</keyword>
<dbReference type="GO" id="GO:0032190">
    <property type="term" value="F:acrosin binding"/>
    <property type="evidence" value="ECO:0007669"/>
    <property type="project" value="TreeGrafter"/>
</dbReference>
<dbReference type="GO" id="GO:0007339">
    <property type="term" value="P:binding of sperm to zona pellucida"/>
    <property type="evidence" value="ECO:0007669"/>
    <property type="project" value="TreeGrafter"/>
</dbReference>
<dbReference type="Pfam" id="PF23344">
    <property type="entry name" value="ZP-N"/>
    <property type="match status" value="1"/>
</dbReference>
<organism evidence="5 6">
    <name type="scientific">Conger conger</name>
    <name type="common">Conger eel</name>
    <name type="synonym">Muraena conger</name>
    <dbReference type="NCBI Taxonomy" id="82655"/>
    <lineage>
        <taxon>Eukaryota</taxon>
        <taxon>Metazoa</taxon>
        <taxon>Chordata</taxon>
        <taxon>Craniata</taxon>
        <taxon>Vertebrata</taxon>
        <taxon>Euteleostomi</taxon>
        <taxon>Actinopterygii</taxon>
        <taxon>Neopterygii</taxon>
        <taxon>Teleostei</taxon>
        <taxon>Anguilliformes</taxon>
        <taxon>Congridae</taxon>
        <taxon>Conger</taxon>
    </lineage>
</organism>
<dbReference type="InterPro" id="IPR055355">
    <property type="entry name" value="ZP-C"/>
</dbReference>
<dbReference type="PANTHER" id="PTHR11576">
    <property type="entry name" value="ZONA PELLUCIDA SPERM-BINDING PROTEIN 3"/>
    <property type="match status" value="1"/>
</dbReference>
<dbReference type="PROSITE" id="PS51034">
    <property type="entry name" value="ZP_2"/>
    <property type="match status" value="1"/>
</dbReference>
<feature type="compositionally biased region" description="Basic and acidic residues" evidence="2">
    <location>
        <begin position="458"/>
        <end position="467"/>
    </location>
</feature>
<feature type="domain" description="ZP" evidence="4">
    <location>
        <begin position="120"/>
        <end position="370"/>
    </location>
</feature>
<evidence type="ECO:0000313" key="6">
    <source>
        <dbReference type="Proteomes" id="UP001152803"/>
    </source>
</evidence>
<dbReference type="FunFam" id="2.60.40.4100:FF:000002">
    <property type="entry name" value="Zona pellucida sperm-binding protein 3"/>
    <property type="match status" value="1"/>
</dbReference>
<dbReference type="Proteomes" id="UP001152803">
    <property type="component" value="Unassembled WGS sequence"/>
</dbReference>
<gene>
    <name evidence="5" type="ORF">COCON_G00002540</name>
</gene>
<evidence type="ECO:0000313" key="5">
    <source>
        <dbReference type="EMBL" id="KAJ8287595.1"/>
    </source>
</evidence>
<sequence length="552" mass="61437">MWLHGLSFFCFVALFSPAPAGLVVKVGKWESKKQPDRRYPVIGPRMRGHEPRTAAPALPPYQLPMFRHVKAPIVDMELFRPAMGLGPLPSAVKSLLLPPQDSWLGYPTAPVSNPSGVEVWCGNGTISVRVNRRMLGFWCRPSMLFLENCKAYRFNRDYIYFHNFLDECGIRPRIVDGQLVYTSILRYVPERQGAVIRAVPLSLSIHCVYNRFHYTYKVGYVPHLKSFAFTKTISTERYFSLVPCNEHWERLGSTESYMLGAPMNFEASTTRLSRMDRVSVTTCHITVSKDPYSVPRMDVIENFGCMVDSRRFGSRSKFHSYTAGVLRFSIDAFVFPGISSQYLYLHCEMTEGDYSATPTAKSCTFNSKMQRWEELFGSVSVCTCCDSQCGPNRIHAGHSSLYPSPRSLITSDPWSVAMTKGAGGAQQVDRGEADVGQEAKGAGPVTEPIDYGEEESEAGSRETKQGPRDPVQVRASWGRGRGQGSEGRSKVGAQEELLRAEGEPALWREDDQGPDLDQEEAEEDGGLQEEVGAEDGPSSRTVAGKVLESLAI</sequence>
<evidence type="ECO:0000256" key="2">
    <source>
        <dbReference type="SAM" id="MobiDB-lite"/>
    </source>
</evidence>
<feature type="compositionally biased region" description="Basic and acidic residues" evidence="2">
    <location>
        <begin position="496"/>
        <end position="511"/>
    </location>
</feature>
<dbReference type="Pfam" id="PF00100">
    <property type="entry name" value="Zona_pellucida"/>
    <property type="match status" value="1"/>
</dbReference>
<dbReference type="InterPro" id="IPR055356">
    <property type="entry name" value="ZP-N"/>
</dbReference>
<dbReference type="EMBL" id="JAFJMO010000001">
    <property type="protein sequence ID" value="KAJ8287595.1"/>
    <property type="molecule type" value="Genomic_DNA"/>
</dbReference>
<dbReference type="Gene3D" id="2.60.40.3210">
    <property type="entry name" value="Zona pellucida, ZP-N domain"/>
    <property type="match status" value="1"/>
</dbReference>
<dbReference type="PANTHER" id="PTHR11576:SF15">
    <property type="entry name" value="ZONA PELLUCIDA SPERM-BINDING PROTEIN 3-LIKE"/>
    <property type="match status" value="1"/>
</dbReference>
<comment type="caution">
    <text evidence="5">The sequence shown here is derived from an EMBL/GenBank/DDBJ whole genome shotgun (WGS) entry which is preliminary data.</text>
</comment>
<dbReference type="Gene3D" id="2.60.40.4100">
    <property type="entry name" value="Zona pellucida, ZP-C domain"/>
    <property type="match status" value="1"/>
</dbReference>
<keyword evidence="6" id="KW-1185">Reference proteome</keyword>
<dbReference type="GO" id="GO:0031012">
    <property type="term" value="C:extracellular matrix"/>
    <property type="evidence" value="ECO:0007669"/>
    <property type="project" value="TreeGrafter"/>
</dbReference>